<dbReference type="Pfam" id="PF01403">
    <property type="entry name" value="Sema"/>
    <property type="match status" value="1"/>
</dbReference>
<evidence type="ECO:0000256" key="3">
    <source>
        <dbReference type="ARBA" id="ARBA00022679"/>
    </source>
</evidence>
<evidence type="ECO:0000256" key="5">
    <source>
        <dbReference type="ARBA" id="ARBA00022729"/>
    </source>
</evidence>
<evidence type="ECO:0000256" key="15">
    <source>
        <dbReference type="SAM" id="Phobius"/>
    </source>
</evidence>
<dbReference type="Pfam" id="PF07714">
    <property type="entry name" value="PK_Tyr_Ser-Thr"/>
    <property type="match status" value="1"/>
</dbReference>
<keyword evidence="5" id="KW-0732">Signal</keyword>
<keyword evidence="6" id="KW-0677">Repeat</keyword>
<evidence type="ECO:0000256" key="12">
    <source>
        <dbReference type="ARBA" id="ARBA00023137"/>
    </source>
</evidence>
<dbReference type="InterPro" id="IPR001245">
    <property type="entry name" value="Ser-Thr/Tyr_kinase_cat_dom"/>
</dbReference>
<dbReference type="FunFam" id="1.10.510.10:FF:000554">
    <property type="entry name" value="Predicted protein"/>
    <property type="match status" value="1"/>
</dbReference>
<feature type="transmembrane region" description="Helical" evidence="15">
    <location>
        <begin position="883"/>
        <end position="904"/>
    </location>
</feature>
<evidence type="ECO:0000256" key="8">
    <source>
        <dbReference type="ARBA" id="ARBA00022777"/>
    </source>
</evidence>
<dbReference type="GO" id="GO:0007169">
    <property type="term" value="P:cell surface receptor protein tyrosine kinase signaling pathway"/>
    <property type="evidence" value="ECO:0007669"/>
    <property type="project" value="TreeGrafter"/>
</dbReference>
<dbReference type="GO" id="GO:0043235">
    <property type="term" value="C:receptor complex"/>
    <property type="evidence" value="ECO:0007669"/>
    <property type="project" value="TreeGrafter"/>
</dbReference>
<proteinExistence type="predicted"/>
<dbReference type="InterPro" id="IPR015943">
    <property type="entry name" value="WD40/YVTN_repeat-like_dom_sf"/>
</dbReference>
<dbReference type="SMART" id="SM00630">
    <property type="entry name" value="Sema"/>
    <property type="match status" value="1"/>
</dbReference>
<dbReference type="PRINTS" id="PR00109">
    <property type="entry name" value="TYRKINASE"/>
</dbReference>
<name>A0A814U525_ADIRI</name>
<dbReference type="OrthoDB" id="546826at2759"/>
<dbReference type="InterPro" id="IPR036352">
    <property type="entry name" value="Semap_dom_sf"/>
</dbReference>
<dbReference type="SMART" id="SM00219">
    <property type="entry name" value="TyrKc"/>
    <property type="match status" value="1"/>
</dbReference>
<evidence type="ECO:0000256" key="1">
    <source>
        <dbReference type="ARBA" id="ARBA00004167"/>
    </source>
</evidence>
<dbReference type="Gene3D" id="1.10.510.10">
    <property type="entry name" value="Transferase(Phosphotransferase) domain 1"/>
    <property type="match status" value="1"/>
</dbReference>
<keyword evidence="15" id="KW-0472">Membrane</keyword>
<keyword evidence="12" id="KW-0829">Tyrosine-protein kinase</keyword>
<dbReference type="PROSITE" id="PS00109">
    <property type="entry name" value="PROTEIN_KINASE_TYR"/>
    <property type="match status" value="1"/>
</dbReference>
<dbReference type="PANTHER" id="PTHR24416">
    <property type="entry name" value="TYROSINE-PROTEIN KINASE RECEPTOR"/>
    <property type="match status" value="1"/>
</dbReference>
<dbReference type="GO" id="GO:0005524">
    <property type="term" value="F:ATP binding"/>
    <property type="evidence" value="ECO:0007669"/>
    <property type="project" value="UniProtKB-UniRule"/>
</dbReference>
<evidence type="ECO:0000256" key="10">
    <source>
        <dbReference type="ARBA" id="ARBA00022843"/>
    </source>
</evidence>
<keyword evidence="9 14" id="KW-0067">ATP-binding</keyword>
<dbReference type="Proteomes" id="UP000663852">
    <property type="component" value="Unassembled WGS sequence"/>
</dbReference>
<keyword evidence="8" id="KW-0418">Kinase</keyword>
<dbReference type="CDD" id="cd00192">
    <property type="entry name" value="PTKc"/>
    <property type="match status" value="1"/>
</dbReference>
<dbReference type="SUPFAM" id="SSF101912">
    <property type="entry name" value="Sema domain"/>
    <property type="match status" value="1"/>
</dbReference>
<dbReference type="InterPro" id="IPR002909">
    <property type="entry name" value="IPT_dom"/>
</dbReference>
<feature type="binding site" evidence="14">
    <location>
        <position position="976"/>
    </location>
    <ligand>
        <name>ATP</name>
        <dbReference type="ChEBI" id="CHEBI:30616"/>
    </ligand>
</feature>
<evidence type="ECO:0000313" key="17">
    <source>
        <dbReference type="EMBL" id="CAF1169970.1"/>
    </source>
</evidence>
<feature type="domain" description="Protein kinase" evidence="16">
    <location>
        <begin position="944"/>
        <end position="1219"/>
    </location>
</feature>
<keyword evidence="4 15" id="KW-0812">Transmembrane</keyword>
<evidence type="ECO:0000256" key="13">
    <source>
        <dbReference type="ARBA" id="ARBA00051243"/>
    </source>
</evidence>
<sequence length="1322" mass="150860">MQTNAHEKQAMKNSLCSLFVFISQLIILTQTYTFDSPIDNLLYVTNTSTFYTISSSHLHQLHWSTSNQTLLLLHRRVQLHSSLDNTEHGVSVFLYDQSKHLLIICSRSSIGRCIFYDANDISHIYLLDSSIETNYLGCSSGCYTFLASNMIIRSALAGNRRDRNGNIINSQIEFKKESSYFNIKYQFQSSDDTLITSLTFLPEKLPDIEYIYGFDYQQHTYYVLKSSRLARLCQASIAMRMSYEEIPLISCQTSSSTITGAFHSFETFNYLYIIYDDTICIYTMNEIQRAFQASRLACQSGIGYRLSYVVDSDEGQPMCEKTVEQNLNEVNECTWQPYRTNTYMNGTVGAIGEKLYQSVKITFIFAQNNIIVIGTNQRHVLKFIHLNQTTLHLLHETVYHREPFNSQYVVDSRQEALVFAVGTELHRYNYNSCSLYDSCRSCVGSRRYDTQLCVWSEGKCVLSSDSRTGDRGCPPIVNRIQPMNATVNMKQITLTITGSFKGIQAHSVTVLITFPLPYQHDFPCLIESIENNSLTCNFILPRQPAKGVISIAIQPERSLEIGDTDLSGSITFPEEFNVYIPKAVLVPDYGPAVGGTKIHIENLDFTIYSTVKIFLGKSQCPISKYDYPIDEIECINQACANDRERLELSIQVNNQMWQLEKTYFQCRANPIIFDWEPRRAIMSGGIRLLVTGQNLDVVQKPQMKFIYHESKFETTTICEVISTSQIVCLSPTLDKNLDLSPMFNLRVLIIMDNMKIQPENDILTIVNDPIYYPFENSIQQINSSNIVRFEGANLSSTHSIDDIVIRIDSINNACVPFNFTDIELLCLLSRSMLQASDNSELQVEIQIGSNLTFSIGKLTFQNESQISPLRSVRMSAQFSPMTILIFVVLSSVTILTLIFTVVILTRRRLYHGSENFGKESKPPQYYQSIWCELGKNRQINRKDLIIQDKIGQGCFGDVYRGELKRSGKKTLEVAIKVLRDQSVSSMNEFLYEANRMKDFSHPNVLSLIGVAWDPARKAMVLLPFMKNGDLRSYISNDKNRPTVRQLITWAIQIADGMEYLSSLKFVHRDLATRNCMLDEELVCRISDFGLSRDILDRDYYIVPTATKEGDNKSIQLAPRRLPIRWLSPESIESSKYTIQSDVWSFGILLWELMSRGKTPYPGIDNADIFTYVKHGYRLPQPTYCPPLLYKSAMAICWHADPAQRPTFTQLAHDIRHILHQLEVEQQRKQSSSMDEDDTTIIQRYPIDKKFKRLSTTSLSSAGSIGGQYITTPHRQSENSQLLFDRQGDDEDAYAVAVNASADVFSTSRLLPEYTETSILEDV</sequence>
<evidence type="ECO:0000256" key="14">
    <source>
        <dbReference type="PROSITE-ProRule" id="PRU10141"/>
    </source>
</evidence>
<reference evidence="17" key="1">
    <citation type="submission" date="2021-02" db="EMBL/GenBank/DDBJ databases">
        <authorList>
            <person name="Nowell W R."/>
        </authorList>
    </citation>
    <scope>NUCLEOTIDE SEQUENCE</scope>
</reference>
<dbReference type="InterPro" id="IPR008266">
    <property type="entry name" value="Tyr_kinase_AS"/>
</dbReference>
<evidence type="ECO:0000256" key="11">
    <source>
        <dbReference type="ARBA" id="ARBA00022989"/>
    </source>
</evidence>
<evidence type="ECO:0000256" key="9">
    <source>
        <dbReference type="ARBA" id="ARBA00022840"/>
    </source>
</evidence>
<dbReference type="SMART" id="SM00429">
    <property type="entry name" value="IPT"/>
    <property type="match status" value="2"/>
</dbReference>
<dbReference type="InterPro" id="IPR050122">
    <property type="entry name" value="RTK"/>
</dbReference>
<keyword evidence="2" id="KW-0597">Phosphoprotein</keyword>
<gene>
    <name evidence="17" type="ORF">EDS130_LOCUS23631</name>
</gene>
<dbReference type="EMBL" id="CAJNOJ010000130">
    <property type="protein sequence ID" value="CAF1169970.1"/>
    <property type="molecule type" value="Genomic_DNA"/>
</dbReference>
<evidence type="ECO:0000313" key="18">
    <source>
        <dbReference type="Proteomes" id="UP000663852"/>
    </source>
</evidence>
<dbReference type="SUPFAM" id="SSF56112">
    <property type="entry name" value="Protein kinase-like (PK-like)"/>
    <property type="match status" value="1"/>
</dbReference>
<dbReference type="InterPro" id="IPR020635">
    <property type="entry name" value="Tyr_kinase_cat_dom"/>
</dbReference>
<dbReference type="Gene3D" id="2.130.10.10">
    <property type="entry name" value="YVTN repeat-like/Quinoprotein amine dehydrogenase"/>
    <property type="match status" value="1"/>
</dbReference>
<evidence type="ECO:0000256" key="2">
    <source>
        <dbReference type="ARBA" id="ARBA00022553"/>
    </source>
</evidence>
<dbReference type="GO" id="GO:0005886">
    <property type="term" value="C:plasma membrane"/>
    <property type="evidence" value="ECO:0007669"/>
    <property type="project" value="TreeGrafter"/>
</dbReference>
<dbReference type="GO" id="GO:0016477">
    <property type="term" value="P:cell migration"/>
    <property type="evidence" value="ECO:0007669"/>
    <property type="project" value="TreeGrafter"/>
</dbReference>
<dbReference type="PANTHER" id="PTHR24416:SF564">
    <property type="entry name" value="MACROPHAGE-STIMULATING PROTEIN RECEPTOR"/>
    <property type="match status" value="1"/>
</dbReference>
<dbReference type="GO" id="GO:0004714">
    <property type="term" value="F:transmembrane receptor protein tyrosine kinase activity"/>
    <property type="evidence" value="ECO:0007669"/>
    <property type="project" value="UniProtKB-EC"/>
</dbReference>
<dbReference type="InterPro" id="IPR017441">
    <property type="entry name" value="Protein_kinase_ATP_BS"/>
</dbReference>
<evidence type="ECO:0000256" key="7">
    <source>
        <dbReference type="ARBA" id="ARBA00022741"/>
    </source>
</evidence>
<dbReference type="InterPro" id="IPR000719">
    <property type="entry name" value="Prot_kinase_dom"/>
</dbReference>
<comment type="caution">
    <text evidence="17">The sequence shown here is derived from an EMBL/GenBank/DDBJ whole genome shotgun (WGS) entry which is preliminary data.</text>
</comment>
<protein>
    <recommendedName>
        <fullName evidence="16">Protein kinase domain-containing protein</fullName>
    </recommendedName>
</protein>
<comment type="subcellular location">
    <subcellularLocation>
        <location evidence="1">Membrane</location>
        <topology evidence="1">Single-pass membrane protein</topology>
    </subcellularLocation>
</comment>
<dbReference type="PROSITE" id="PS00107">
    <property type="entry name" value="PROTEIN_KINASE_ATP"/>
    <property type="match status" value="1"/>
</dbReference>
<organism evidence="17 18">
    <name type="scientific">Adineta ricciae</name>
    <name type="common">Rotifer</name>
    <dbReference type="NCBI Taxonomy" id="249248"/>
    <lineage>
        <taxon>Eukaryota</taxon>
        <taxon>Metazoa</taxon>
        <taxon>Spiralia</taxon>
        <taxon>Gnathifera</taxon>
        <taxon>Rotifera</taxon>
        <taxon>Eurotatoria</taxon>
        <taxon>Bdelloidea</taxon>
        <taxon>Adinetida</taxon>
        <taxon>Adinetidae</taxon>
        <taxon>Adineta</taxon>
    </lineage>
</organism>
<evidence type="ECO:0000259" key="16">
    <source>
        <dbReference type="PROSITE" id="PS50011"/>
    </source>
</evidence>
<dbReference type="InterPro" id="IPR014756">
    <property type="entry name" value="Ig_E-set"/>
</dbReference>
<dbReference type="InterPro" id="IPR011009">
    <property type="entry name" value="Kinase-like_dom_sf"/>
</dbReference>
<dbReference type="InterPro" id="IPR001627">
    <property type="entry name" value="Semap_dom"/>
</dbReference>
<dbReference type="GO" id="GO:0007399">
    <property type="term" value="P:nervous system development"/>
    <property type="evidence" value="ECO:0007669"/>
    <property type="project" value="TreeGrafter"/>
</dbReference>
<dbReference type="SUPFAM" id="SSF81296">
    <property type="entry name" value="E set domains"/>
    <property type="match status" value="1"/>
</dbReference>
<keyword evidence="11 15" id="KW-1133">Transmembrane helix</keyword>
<dbReference type="PROSITE" id="PS50011">
    <property type="entry name" value="PROTEIN_KINASE_DOM"/>
    <property type="match status" value="1"/>
</dbReference>
<dbReference type="Gene3D" id="3.30.200.20">
    <property type="entry name" value="Phosphorylase Kinase, domain 1"/>
    <property type="match status" value="1"/>
</dbReference>
<evidence type="ECO:0000256" key="4">
    <source>
        <dbReference type="ARBA" id="ARBA00022692"/>
    </source>
</evidence>
<keyword evidence="3" id="KW-0808">Transferase</keyword>
<comment type="catalytic activity">
    <reaction evidence="13">
        <text>L-tyrosyl-[protein] + ATP = O-phospho-L-tyrosyl-[protein] + ADP + H(+)</text>
        <dbReference type="Rhea" id="RHEA:10596"/>
        <dbReference type="Rhea" id="RHEA-COMP:10136"/>
        <dbReference type="Rhea" id="RHEA-COMP:20101"/>
        <dbReference type="ChEBI" id="CHEBI:15378"/>
        <dbReference type="ChEBI" id="CHEBI:30616"/>
        <dbReference type="ChEBI" id="CHEBI:46858"/>
        <dbReference type="ChEBI" id="CHEBI:61978"/>
        <dbReference type="ChEBI" id="CHEBI:456216"/>
        <dbReference type="EC" id="2.7.10.1"/>
    </reaction>
</comment>
<keyword evidence="10" id="KW-0832">Ubl conjugation</keyword>
<keyword evidence="7 14" id="KW-0547">Nucleotide-binding</keyword>
<evidence type="ECO:0000256" key="6">
    <source>
        <dbReference type="ARBA" id="ARBA00022737"/>
    </source>
</evidence>
<accession>A0A814U525</accession>